<name>A0AB34K8C8_PRYPA</name>
<evidence type="ECO:0000256" key="1">
    <source>
        <dbReference type="SAM" id="MobiDB-lite"/>
    </source>
</evidence>
<feature type="region of interest" description="Disordered" evidence="1">
    <location>
        <begin position="225"/>
        <end position="295"/>
    </location>
</feature>
<proteinExistence type="predicted"/>
<feature type="compositionally biased region" description="Polar residues" evidence="1">
    <location>
        <begin position="168"/>
        <end position="182"/>
    </location>
</feature>
<keyword evidence="3" id="KW-1185">Reference proteome</keyword>
<dbReference type="AlphaFoldDB" id="A0AB34K8C8"/>
<evidence type="ECO:0000313" key="2">
    <source>
        <dbReference type="EMBL" id="KAL1529572.1"/>
    </source>
</evidence>
<dbReference type="EMBL" id="JBGBPQ010000001">
    <property type="protein sequence ID" value="KAL1529572.1"/>
    <property type="molecule type" value="Genomic_DNA"/>
</dbReference>
<organism evidence="2 3">
    <name type="scientific">Prymnesium parvum</name>
    <name type="common">Toxic golden alga</name>
    <dbReference type="NCBI Taxonomy" id="97485"/>
    <lineage>
        <taxon>Eukaryota</taxon>
        <taxon>Haptista</taxon>
        <taxon>Haptophyta</taxon>
        <taxon>Prymnesiophyceae</taxon>
        <taxon>Prymnesiales</taxon>
        <taxon>Prymnesiaceae</taxon>
        <taxon>Prymnesium</taxon>
    </lineage>
</organism>
<dbReference type="Proteomes" id="UP001515480">
    <property type="component" value="Unassembled WGS sequence"/>
</dbReference>
<feature type="region of interest" description="Disordered" evidence="1">
    <location>
        <begin position="147"/>
        <end position="188"/>
    </location>
</feature>
<evidence type="ECO:0000313" key="3">
    <source>
        <dbReference type="Proteomes" id="UP001515480"/>
    </source>
</evidence>
<comment type="caution">
    <text evidence="2">The sequence shown here is derived from an EMBL/GenBank/DDBJ whole genome shotgun (WGS) entry which is preliminary data.</text>
</comment>
<feature type="compositionally biased region" description="Basic and acidic residues" evidence="1">
    <location>
        <begin position="254"/>
        <end position="263"/>
    </location>
</feature>
<accession>A0AB34K8C8</accession>
<gene>
    <name evidence="2" type="ORF">AB1Y20_000516</name>
</gene>
<reference evidence="2 3" key="1">
    <citation type="journal article" date="2024" name="Science">
        <title>Giant polyketide synthase enzymes in the biosynthesis of giant marine polyether toxins.</title>
        <authorList>
            <person name="Fallon T.R."/>
            <person name="Shende V.V."/>
            <person name="Wierzbicki I.H."/>
            <person name="Pendleton A.L."/>
            <person name="Watervoot N.F."/>
            <person name="Auber R.P."/>
            <person name="Gonzalez D.J."/>
            <person name="Wisecaver J.H."/>
            <person name="Moore B.S."/>
        </authorList>
    </citation>
    <scope>NUCLEOTIDE SEQUENCE [LARGE SCALE GENOMIC DNA]</scope>
    <source>
        <strain evidence="2 3">12B1</strain>
    </source>
</reference>
<sequence length="295" mass="31310">MAPPPHPPCPPAWPHEEVHPYSYDAALDHFNRLRRHALLLAHRDEVVSEHDREIYLEVLHGVARNAFIANDVRYDHQYLTANQVMVADGFPDYCTPSDSTPIWLLIALYFVGASAMGWSQHGGGGVNVDDPKNSAQKHVADAPSKCGEMAGAQSAGGTKVDVEGGCGSSPSASGERSTTQNGLVKAGFSTRRRRMDGYSFVASIGLAPASNSVDNCEPALNDDTEVQVRPPANDGTESVQLESPAADAAAISTDHADHVEKGEAPSTEAADAVDQTEGEDGRDKTGTSHTNDLSA</sequence>
<protein>
    <submittedName>
        <fullName evidence="2">Uncharacterized protein</fullName>
    </submittedName>
</protein>